<dbReference type="HOGENOM" id="CLU_2785962_0_0_4"/>
<accession>D5WBJ8</accession>
<dbReference type="Proteomes" id="UP000002190">
    <property type="component" value="Chromosome 1"/>
</dbReference>
<gene>
    <name evidence="1" type="ordered locus">BC1002_0425</name>
</gene>
<sequence>MEFWIQLSTQCADLRGKSTSEPPHRHLVLNGAGAMNDVRAEEHFTCGRCRVVFAKILAGPPARHVWML</sequence>
<organism evidence="1 2">
    <name type="scientific">Paraburkholderia atlantica</name>
    <dbReference type="NCBI Taxonomy" id="2654982"/>
    <lineage>
        <taxon>Bacteria</taxon>
        <taxon>Pseudomonadati</taxon>
        <taxon>Pseudomonadota</taxon>
        <taxon>Betaproteobacteria</taxon>
        <taxon>Burkholderiales</taxon>
        <taxon>Burkholderiaceae</taxon>
        <taxon>Paraburkholderia</taxon>
    </lineage>
</organism>
<dbReference type="EMBL" id="CP002013">
    <property type="protein sequence ID" value="ADG14527.1"/>
    <property type="molecule type" value="Genomic_DNA"/>
</dbReference>
<dbReference type="AlphaFoldDB" id="D5WBJ8"/>
<name>D5WBJ8_PARAM</name>
<dbReference type="STRING" id="640511.BC1002_0425"/>
<dbReference type="KEGG" id="bge:BC1002_0425"/>
<evidence type="ECO:0000313" key="2">
    <source>
        <dbReference type="Proteomes" id="UP000002190"/>
    </source>
</evidence>
<reference evidence="1 2" key="1">
    <citation type="submission" date="2010-04" db="EMBL/GenBank/DDBJ databases">
        <title>Complete sequence of chromosome 1 of Burkholderia sp. CCGE1002.</title>
        <authorList>
            <consortium name="US DOE Joint Genome Institute"/>
            <person name="Lucas S."/>
            <person name="Copeland A."/>
            <person name="Lapidus A."/>
            <person name="Cheng J.-F."/>
            <person name="Bruce D."/>
            <person name="Goodwin L."/>
            <person name="Pitluck S."/>
            <person name="Chertkov O."/>
            <person name="Detter J.C."/>
            <person name="Han C."/>
            <person name="Tapia R."/>
            <person name="Land M."/>
            <person name="Hauser L."/>
            <person name="Kyrpides N."/>
            <person name="Ovchinnikova G."/>
            <person name="Martinez-Romero E."/>
            <person name="Hernandez M.A.R."/>
            <person name="Tiedje J.M."/>
            <person name="Woyke T."/>
        </authorList>
    </citation>
    <scope>NUCLEOTIDE SEQUENCE [LARGE SCALE GENOMIC DNA]</scope>
    <source>
        <strain evidence="1 2">CCGE1002</strain>
    </source>
</reference>
<evidence type="ECO:0000313" key="1">
    <source>
        <dbReference type="EMBL" id="ADG14527.1"/>
    </source>
</evidence>
<protein>
    <submittedName>
        <fullName evidence="1">Uncharacterized protein</fullName>
    </submittedName>
</protein>
<dbReference type="eggNOG" id="ENOG50317B2">
    <property type="taxonomic scope" value="Bacteria"/>
</dbReference>
<proteinExistence type="predicted"/>
<reference evidence="1 2" key="2">
    <citation type="journal article" date="2012" name="J. Bacteriol.">
        <title>Genome Sequences of Burkholderia sp. Strains CCGE1002 and H160, Isolated from Legume Nodules in Mexico and Brazil.</title>
        <authorList>
            <person name="Ormeno-Orrillo E."/>
            <person name="Rogel M.A."/>
            <person name="Chueire L.M."/>
            <person name="Tiedje J.M."/>
            <person name="Martinez-Romero E."/>
            <person name="Hungria M."/>
        </authorList>
    </citation>
    <scope>NUCLEOTIDE SEQUENCE [LARGE SCALE GENOMIC DNA]</scope>
    <source>
        <strain evidence="1 2">CCGE1002</strain>
    </source>
</reference>